<name>A0A5B0SJA9_PUCGR</name>
<evidence type="ECO:0000256" key="1">
    <source>
        <dbReference type="SAM" id="MobiDB-lite"/>
    </source>
</evidence>
<feature type="region of interest" description="Disordered" evidence="1">
    <location>
        <begin position="91"/>
        <end position="118"/>
    </location>
</feature>
<gene>
    <name evidence="3" type="ORF">PGTUg99_022521</name>
</gene>
<feature type="chain" id="PRO_5022749970" evidence="2">
    <location>
        <begin position="27"/>
        <end position="219"/>
    </location>
</feature>
<accession>A0A5B0SJA9</accession>
<dbReference type="EMBL" id="VDEP01000006">
    <property type="protein sequence ID" value="KAA1137665.1"/>
    <property type="molecule type" value="Genomic_DNA"/>
</dbReference>
<keyword evidence="2" id="KW-0732">Signal</keyword>
<organism evidence="3 4">
    <name type="scientific">Puccinia graminis f. sp. tritici</name>
    <dbReference type="NCBI Taxonomy" id="56615"/>
    <lineage>
        <taxon>Eukaryota</taxon>
        <taxon>Fungi</taxon>
        <taxon>Dikarya</taxon>
        <taxon>Basidiomycota</taxon>
        <taxon>Pucciniomycotina</taxon>
        <taxon>Pucciniomycetes</taxon>
        <taxon>Pucciniales</taxon>
        <taxon>Pucciniaceae</taxon>
        <taxon>Puccinia</taxon>
    </lineage>
</organism>
<dbReference type="AlphaFoldDB" id="A0A5B0SJA9"/>
<evidence type="ECO:0000313" key="3">
    <source>
        <dbReference type="EMBL" id="KAA1137665.1"/>
    </source>
</evidence>
<sequence length="219" mass="23453">MKLSNSIKQQIVVAIQLCWLSSALNGAPMIEKLKCCFCGARDPKPIGSGAEVENPSALQSNPTVIKPQPNFSAPSDLPVFPVVSNLPHDNFNPISESGSNGSNGSIYPSMTSLSKPVSKPTLVAPTATTIETKYNSHEIQDTNQPPTAFQATAVDMQSALGMGHIMDGMGENNLDIGPLYPQVHMPNGQNFPRPISGTNLFNFVTPYQGNHALCGKYRL</sequence>
<proteinExistence type="predicted"/>
<dbReference type="Proteomes" id="UP000325313">
    <property type="component" value="Unassembled WGS sequence"/>
</dbReference>
<feature type="compositionally biased region" description="Low complexity" evidence="1">
    <location>
        <begin position="92"/>
        <end position="109"/>
    </location>
</feature>
<comment type="caution">
    <text evidence="3">The sequence shown here is derived from an EMBL/GenBank/DDBJ whole genome shotgun (WGS) entry which is preliminary data.</text>
</comment>
<evidence type="ECO:0000256" key="2">
    <source>
        <dbReference type="SAM" id="SignalP"/>
    </source>
</evidence>
<evidence type="ECO:0000313" key="4">
    <source>
        <dbReference type="Proteomes" id="UP000325313"/>
    </source>
</evidence>
<reference evidence="3 4" key="1">
    <citation type="submission" date="2019-05" db="EMBL/GenBank/DDBJ databases">
        <title>Emergence of the Ug99 lineage of the wheat stem rust pathogen through somatic hybridization.</title>
        <authorList>
            <person name="Li F."/>
            <person name="Upadhyaya N.M."/>
            <person name="Sperschneider J."/>
            <person name="Matny O."/>
            <person name="Nguyen-Phuc H."/>
            <person name="Mago R."/>
            <person name="Raley C."/>
            <person name="Miller M.E."/>
            <person name="Silverstein K.A.T."/>
            <person name="Henningsen E."/>
            <person name="Hirsch C.D."/>
            <person name="Visser B."/>
            <person name="Pretorius Z.A."/>
            <person name="Steffenson B.J."/>
            <person name="Schwessinger B."/>
            <person name="Dodds P.N."/>
            <person name="Figueroa M."/>
        </authorList>
    </citation>
    <scope>NUCLEOTIDE SEQUENCE [LARGE SCALE GENOMIC DNA]</scope>
    <source>
        <strain evidence="3 4">Ug99</strain>
    </source>
</reference>
<protein>
    <submittedName>
        <fullName evidence="3">Uncharacterized protein</fullName>
    </submittedName>
</protein>
<feature type="signal peptide" evidence="2">
    <location>
        <begin position="1"/>
        <end position="26"/>
    </location>
</feature>